<sequence>MQGLYGPYTLTERVLQRIWLKQDLCAADLRTVSGKQLRVLNSGRWNLLGGPDFKGARLELDGDECLGDVEVHFNWRDWYAHGHELNPEFNQVILHVVLHHGAVKPKAVDLLSGQSPETLVLMPYLEQDLEAYATELALLEMEQLDELEWVSRFRSCPLSVRWSLIHSHATKRWQQKLGYAQRRLERQEWSVACHQSCLEVLGYHRNREPMARIAGQFSLEEFVNLTAEELYASQAGRWRLQGTRPANHPKLRIQQYQQVLARLPNWPVEVLEWLRALPVLEGAYGTRQYRQTVDLRRWIDALRVERFGGVISSSRFNTLILDALLPLATAAGVRDFQGYWFHWPAGDLPDSLRRFLKHAGLTSAKQPMCNGLGQGALSLFIHQGS</sequence>
<dbReference type="AlphaFoldDB" id="D5EQC4"/>
<reference evidence="1 2" key="1">
    <citation type="journal article" date="2010" name="Stand. Genomic Sci.">
        <title>Complete genome sequence of Coraliomargarita akajimensis type strain (04OKA010-24).</title>
        <authorList>
            <person name="Mavromatis K."/>
            <person name="Abt B."/>
            <person name="Brambilla E."/>
            <person name="Lapidus A."/>
            <person name="Copeland A."/>
            <person name="Deshpande S."/>
            <person name="Nolan M."/>
            <person name="Lucas S."/>
            <person name="Tice H."/>
            <person name="Cheng J.F."/>
            <person name="Han C."/>
            <person name="Detter J.C."/>
            <person name="Woyke T."/>
            <person name="Goodwin L."/>
            <person name="Pitluck S."/>
            <person name="Held B."/>
            <person name="Brettin T."/>
            <person name="Tapia R."/>
            <person name="Ivanova N."/>
            <person name="Mikhailova N."/>
            <person name="Pati A."/>
            <person name="Liolios K."/>
            <person name="Chen A."/>
            <person name="Palaniappan K."/>
            <person name="Land M."/>
            <person name="Hauser L."/>
            <person name="Chang Y.J."/>
            <person name="Jeffries C.D."/>
            <person name="Rohde M."/>
            <person name="Goker M."/>
            <person name="Bristow J."/>
            <person name="Eisen J.A."/>
            <person name="Markowitz V."/>
            <person name="Hugenholtz P."/>
            <person name="Klenk H.P."/>
            <person name="Kyrpides N.C."/>
        </authorList>
    </citation>
    <scope>NUCLEOTIDE SEQUENCE [LARGE SCALE GENOMIC DNA]</scope>
    <source>
        <strain evidence="2">DSM 45221 / IAM 15411 / JCM 23193 / KCTC 12865</strain>
    </source>
</reference>
<dbReference type="HOGENOM" id="CLU_643787_0_0_0"/>
<dbReference type="Proteomes" id="UP000000925">
    <property type="component" value="Chromosome"/>
</dbReference>
<dbReference type="STRING" id="583355.Caka_0869"/>
<dbReference type="EMBL" id="CP001998">
    <property type="protein sequence ID" value="ADE53892.1"/>
    <property type="molecule type" value="Genomic_DNA"/>
</dbReference>
<organism evidence="1 2">
    <name type="scientific">Coraliomargarita akajimensis (strain DSM 45221 / IAM 15411 / JCM 23193 / KCTC 12865 / 04OKA010-24)</name>
    <dbReference type="NCBI Taxonomy" id="583355"/>
    <lineage>
        <taxon>Bacteria</taxon>
        <taxon>Pseudomonadati</taxon>
        <taxon>Verrucomicrobiota</taxon>
        <taxon>Opitutia</taxon>
        <taxon>Puniceicoccales</taxon>
        <taxon>Coraliomargaritaceae</taxon>
        <taxon>Coraliomargarita</taxon>
    </lineage>
</organism>
<protein>
    <recommendedName>
        <fullName evidence="3">DUF2851 domain-containing protein</fullName>
    </recommendedName>
</protein>
<evidence type="ECO:0008006" key="3">
    <source>
        <dbReference type="Google" id="ProtNLM"/>
    </source>
</evidence>
<name>D5EQC4_CORAD</name>
<evidence type="ECO:0000313" key="2">
    <source>
        <dbReference type="Proteomes" id="UP000000925"/>
    </source>
</evidence>
<evidence type="ECO:0000313" key="1">
    <source>
        <dbReference type="EMBL" id="ADE53892.1"/>
    </source>
</evidence>
<proteinExistence type="predicted"/>
<dbReference type="InterPro" id="IPR021272">
    <property type="entry name" value="DUF2851"/>
</dbReference>
<accession>D5EQC4</accession>
<gene>
    <name evidence="1" type="ordered locus">Caka_0869</name>
</gene>
<keyword evidence="2" id="KW-1185">Reference proteome</keyword>
<dbReference type="eggNOG" id="ENOG502Z7XW">
    <property type="taxonomic scope" value="Bacteria"/>
</dbReference>
<dbReference type="KEGG" id="caa:Caka_0869"/>
<dbReference type="Pfam" id="PF11013">
    <property type="entry name" value="DUF2851"/>
    <property type="match status" value="1"/>
</dbReference>